<evidence type="ECO:0000313" key="1">
    <source>
        <dbReference type="EMBL" id="KAJ7760673.1"/>
    </source>
</evidence>
<dbReference type="AlphaFoldDB" id="A0AAD7JC89"/>
<evidence type="ECO:0000313" key="2">
    <source>
        <dbReference type="Proteomes" id="UP001215280"/>
    </source>
</evidence>
<protein>
    <submittedName>
        <fullName evidence="1">Uncharacterized protein</fullName>
    </submittedName>
</protein>
<comment type="caution">
    <text evidence="1">The sequence shown here is derived from an EMBL/GenBank/DDBJ whole genome shotgun (WGS) entry which is preliminary data.</text>
</comment>
<organism evidence="1 2">
    <name type="scientific">Mycena maculata</name>
    <dbReference type="NCBI Taxonomy" id="230809"/>
    <lineage>
        <taxon>Eukaryota</taxon>
        <taxon>Fungi</taxon>
        <taxon>Dikarya</taxon>
        <taxon>Basidiomycota</taxon>
        <taxon>Agaricomycotina</taxon>
        <taxon>Agaricomycetes</taxon>
        <taxon>Agaricomycetidae</taxon>
        <taxon>Agaricales</taxon>
        <taxon>Marasmiineae</taxon>
        <taxon>Mycenaceae</taxon>
        <taxon>Mycena</taxon>
    </lineage>
</organism>
<proteinExistence type="predicted"/>
<gene>
    <name evidence="1" type="ORF">DFH07DRAFT_771754</name>
</gene>
<keyword evidence="2" id="KW-1185">Reference proteome</keyword>
<dbReference type="Proteomes" id="UP001215280">
    <property type="component" value="Unassembled WGS sequence"/>
</dbReference>
<sequence>MVYRRITAAGKASGVGVHTCNWQILLAAMVMIRYWLLGHDGNIVQLGTIKTRLFGTCGKVECEGRGMPSGNLRNSFYVNQGPNEEIGMSKICQINDFSETHPKTLRKAKTNRKNKKQRKNAFVSQVAWERFVRKSTPTGPKGVHTIPFNQVKILRKTMARGKNLGGLGFLGCRFLWIGGEAMRHRYQRGRNIPSSPGIYAMNISRGSKHGVRTRYHPFRTVNITGILLVGVARGSGPVPIFDAI</sequence>
<name>A0AAD7JC89_9AGAR</name>
<dbReference type="EMBL" id="JARJLG010000048">
    <property type="protein sequence ID" value="KAJ7760673.1"/>
    <property type="molecule type" value="Genomic_DNA"/>
</dbReference>
<reference evidence="1" key="1">
    <citation type="submission" date="2023-03" db="EMBL/GenBank/DDBJ databases">
        <title>Massive genome expansion in bonnet fungi (Mycena s.s.) driven by repeated elements and novel gene families across ecological guilds.</title>
        <authorList>
            <consortium name="Lawrence Berkeley National Laboratory"/>
            <person name="Harder C.B."/>
            <person name="Miyauchi S."/>
            <person name="Viragh M."/>
            <person name="Kuo A."/>
            <person name="Thoen E."/>
            <person name="Andreopoulos B."/>
            <person name="Lu D."/>
            <person name="Skrede I."/>
            <person name="Drula E."/>
            <person name="Henrissat B."/>
            <person name="Morin E."/>
            <person name="Kohler A."/>
            <person name="Barry K."/>
            <person name="LaButti K."/>
            <person name="Morin E."/>
            <person name="Salamov A."/>
            <person name="Lipzen A."/>
            <person name="Mereny Z."/>
            <person name="Hegedus B."/>
            <person name="Baldrian P."/>
            <person name="Stursova M."/>
            <person name="Weitz H."/>
            <person name="Taylor A."/>
            <person name="Grigoriev I.V."/>
            <person name="Nagy L.G."/>
            <person name="Martin F."/>
            <person name="Kauserud H."/>
        </authorList>
    </citation>
    <scope>NUCLEOTIDE SEQUENCE</scope>
    <source>
        <strain evidence="1">CBHHK188m</strain>
    </source>
</reference>
<accession>A0AAD7JC89</accession>